<dbReference type="PROSITE" id="PS50995">
    <property type="entry name" value="HTH_MARR_2"/>
    <property type="match status" value="1"/>
</dbReference>
<accession>A0A840NLU5</accession>
<dbReference type="Pfam" id="PF01047">
    <property type="entry name" value="MarR"/>
    <property type="match status" value="1"/>
</dbReference>
<evidence type="ECO:0000256" key="2">
    <source>
        <dbReference type="ARBA" id="ARBA00023125"/>
    </source>
</evidence>
<dbReference type="SUPFAM" id="SSF46785">
    <property type="entry name" value="Winged helix' DNA-binding domain"/>
    <property type="match status" value="1"/>
</dbReference>
<gene>
    <name evidence="5" type="ORF">BJ969_004386</name>
</gene>
<dbReference type="PROSITE" id="PS01117">
    <property type="entry name" value="HTH_MARR_1"/>
    <property type="match status" value="1"/>
</dbReference>
<dbReference type="PANTHER" id="PTHR33164">
    <property type="entry name" value="TRANSCRIPTIONAL REGULATOR, MARR FAMILY"/>
    <property type="match status" value="1"/>
</dbReference>
<keyword evidence="1" id="KW-0805">Transcription regulation</keyword>
<organism evidence="5 6">
    <name type="scientific">Saccharopolyspora gloriosae</name>
    <dbReference type="NCBI Taxonomy" id="455344"/>
    <lineage>
        <taxon>Bacteria</taxon>
        <taxon>Bacillati</taxon>
        <taxon>Actinomycetota</taxon>
        <taxon>Actinomycetes</taxon>
        <taxon>Pseudonocardiales</taxon>
        <taxon>Pseudonocardiaceae</taxon>
        <taxon>Saccharopolyspora</taxon>
    </lineage>
</organism>
<dbReference type="SMART" id="SM00347">
    <property type="entry name" value="HTH_MARR"/>
    <property type="match status" value="1"/>
</dbReference>
<keyword evidence="3" id="KW-0804">Transcription</keyword>
<evidence type="ECO:0000313" key="6">
    <source>
        <dbReference type="Proteomes" id="UP000580474"/>
    </source>
</evidence>
<dbReference type="InterPro" id="IPR039422">
    <property type="entry name" value="MarR/SlyA-like"/>
</dbReference>
<dbReference type="Proteomes" id="UP000580474">
    <property type="component" value="Unassembled WGS sequence"/>
</dbReference>
<keyword evidence="2 5" id="KW-0238">DNA-binding</keyword>
<keyword evidence="6" id="KW-1185">Reference proteome</keyword>
<name>A0A840NLU5_9PSEU</name>
<reference evidence="5 6" key="1">
    <citation type="submission" date="2020-08" db="EMBL/GenBank/DDBJ databases">
        <title>Sequencing the genomes of 1000 actinobacteria strains.</title>
        <authorList>
            <person name="Klenk H.-P."/>
        </authorList>
    </citation>
    <scope>NUCLEOTIDE SEQUENCE [LARGE SCALE GENOMIC DNA]</scope>
    <source>
        <strain evidence="5 6">DSM 45582</strain>
    </source>
</reference>
<protein>
    <submittedName>
        <fullName evidence="5">DNA-binding MarR family transcriptional regulator</fullName>
    </submittedName>
</protein>
<dbReference type="AlphaFoldDB" id="A0A840NLU5"/>
<dbReference type="InterPro" id="IPR036390">
    <property type="entry name" value="WH_DNA-bd_sf"/>
</dbReference>
<dbReference type="InterPro" id="IPR023187">
    <property type="entry name" value="Tscrpt_reg_MarR-type_CS"/>
</dbReference>
<dbReference type="RefSeq" id="WP_184481535.1">
    <property type="nucleotide sequence ID" value="NZ_JACHIV010000001.1"/>
</dbReference>
<evidence type="ECO:0000259" key="4">
    <source>
        <dbReference type="PROSITE" id="PS50995"/>
    </source>
</evidence>
<dbReference type="GO" id="GO:0003677">
    <property type="term" value="F:DNA binding"/>
    <property type="evidence" value="ECO:0007669"/>
    <property type="project" value="UniProtKB-KW"/>
</dbReference>
<evidence type="ECO:0000256" key="1">
    <source>
        <dbReference type="ARBA" id="ARBA00023015"/>
    </source>
</evidence>
<feature type="domain" description="HTH marR-type" evidence="4">
    <location>
        <begin position="23"/>
        <end position="155"/>
    </location>
</feature>
<dbReference type="InterPro" id="IPR000835">
    <property type="entry name" value="HTH_MarR-typ"/>
</dbReference>
<dbReference type="GO" id="GO:0003700">
    <property type="term" value="F:DNA-binding transcription factor activity"/>
    <property type="evidence" value="ECO:0007669"/>
    <property type="project" value="InterPro"/>
</dbReference>
<dbReference type="PRINTS" id="PR00598">
    <property type="entry name" value="HTHMARR"/>
</dbReference>
<evidence type="ECO:0000256" key="3">
    <source>
        <dbReference type="ARBA" id="ARBA00023163"/>
    </source>
</evidence>
<comment type="caution">
    <text evidence="5">The sequence shown here is derived from an EMBL/GenBank/DDBJ whole genome shotgun (WGS) entry which is preliminary data.</text>
</comment>
<sequence>MAESPSCAVPASEEIVPPCFATAGPVSHALFRLARLHRMFAGQLLRGCGLHPGQELLLMHLWNTGTQRQTDLINVLGSDSATMTRTVQRLERAGFVRRTRSDQDGRVVLVEATAAGLALRDRVERMWEELERATTSDLSADEQTAVLGTLERLERNILDSECPALDRLT</sequence>
<proteinExistence type="predicted"/>
<dbReference type="Gene3D" id="1.10.10.10">
    <property type="entry name" value="Winged helix-like DNA-binding domain superfamily/Winged helix DNA-binding domain"/>
    <property type="match status" value="1"/>
</dbReference>
<evidence type="ECO:0000313" key="5">
    <source>
        <dbReference type="EMBL" id="MBB5071298.1"/>
    </source>
</evidence>
<dbReference type="PANTHER" id="PTHR33164:SF43">
    <property type="entry name" value="HTH-TYPE TRANSCRIPTIONAL REPRESSOR YETL"/>
    <property type="match status" value="1"/>
</dbReference>
<dbReference type="EMBL" id="JACHIV010000001">
    <property type="protein sequence ID" value="MBB5071298.1"/>
    <property type="molecule type" value="Genomic_DNA"/>
</dbReference>
<dbReference type="GO" id="GO:0006950">
    <property type="term" value="P:response to stress"/>
    <property type="evidence" value="ECO:0007669"/>
    <property type="project" value="TreeGrafter"/>
</dbReference>
<dbReference type="InterPro" id="IPR036388">
    <property type="entry name" value="WH-like_DNA-bd_sf"/>
</dbReference>